<proteinExistence type="inferred from homology"/>
<dbReference type="PIRSF" id="PIRSF006305">
    <property type="entry name" value="Maf"/>
    <property type="match status" value="1"/>
</dbReference>
<dbReference type="Pfam" id="PF02545">
    <property type="entry name" value="Maf"/>
    <property type="match status" value="1"/>
</dbReference>
<sequence>MASARNQAIPTEHLSSLGKNSVNLCEYRVPSISTGLPFEVCVSQYEEDLDPRKYKCPGDFVIATAYNKVKEVSERLIKNASSPDLIIGADTIVAIDGTILGKPENKEKAINMLERLSGRPHTVYTGVVLNTGSSTIKFYESTQVYFDKLDPNVIKAYVDTGEPLDKAGGYGIQGIGGSLIEKIEGDYFNVMGLPLHRLCKQIREIYKDRFL</sequence>
<gene>
    <name evidence="3" type="ORF">TDIB3V08_LOCUS2423</name>
</gene>
<name>A0A7R8Z4R2_TIMDO</name>
<accession>A0A7R8Z4R2</accession>
<protein>
    <submittedName>
        <fullName evidence="3">Uncharacterized protein</fullName>
    </submittedName>
</protein>
<dbReference type="EMBL" id="OA564995">
    <property type="protein sequence ID" value="CAD7196066.1"/>
    <property type="molecule type" value="Genomic_DNA"/>
</dbReference>
<dbReference type="GO" id="GO:0047429">
    <property type="term" value="F:nucleoside triphosphate diphosphatase activity"/>
    <property type="evidence" value="ECO:0007669"/>
    <property type="project" value="InterPro"/>
</dbReference>
<keyword evidence="2" id="KW-0378">Hydrolase</keyword>
<dbReference type="CDD" id="cd00555">
    <property type="entry name" value="Maf"/>
    <property type="match status" value="1"/>
</dbReference>
<dbReference type="SUPFAM" id="SSF52972">
    <property type="entry name" value="ITPase-like"/>
    <property type="match status" value="1"/>
</dbReference>
<comment type="cofactor">
    <cofactor evidence="1">
        <name>a divalent metal cation</name>
        <dbReference type="ChEBI" id="CHEBI:60240"/>
    </cofactor>
</comment>
<dbReference type="InterPro" id="IPR029001">
    <property type="entry name" value="ITPase-like_fam"/>
</dbReference>
<reference evidence="3" key="1">
    <citation type="submission" date="2020-11" db="EMBL/GenBank/DDBJ databases">
        <authorList>
            <person name="Tran Van P."/>
        </authorList>
    </citation>
    <scope>NUCLEOTIDE SEQUENCE</scope>
</reference>
<dbReference type="PANTHER" id="PTHR43213:SF5">
    <property type="entry name" value="BIFUNCTIONAL DTTP_UTP PYROPHOSPHATASE_METHYLTRANSFERASE PROTEIN-RELATED"/>
    <property type="match status" value="1"/>
</dbReference>
<evidence type="ECO:0000256" key="2">
    <source>
        <dbReference type="ARBA" id="ARBA00022801"/>
    </source>
</evidence>
<dbReference type="Gene3D" id="3.90.950.10">
    <property type="match status" value="1"/>
</dbReference>
<evidence type="ECO:0000313" key="3">
    <source>
        <dbReference type="EMBL" id="CAD7196066.1"/>
    </source>
</evidence>
<dbReference type="AlphaFoldDB" id="A0A7R8Z4R2"/>
<evidence type="ECO:0000256" key="1">
    <source>
        <dbReference type="ARBA" id="ARBA00001968"/>
    </source>
</evidence>
<dbReference type="HAMAP" id="MF_00528">
    <property type="entry name" value="Maf"/>
    <property type="match status" value="1"/>
</dbReference>
<dbReference type="NCBIfam" id="TIGR00172">
    <property type="entry name" value="maf"/>
    <property type="match status" value="1"/>
</dbReference>
<dbReference type="PANTHER" id="PTHR43213">
    <property type="entry name" value="BIFUNCTIONAL DTTP/UTP PYROPHOSPHATASE/METHYLTRANSFERASE PROTEIN-RELATED"/>
    <property type="match status" value="1"/>
</dbReference>
<organism evidence="3">
    <name type="scientific">Timema douglasi</name>
    <name type="common">Walking stick</name>
    <dbReference type="NCBI Taxonomy" id="61478"/>
    <lineage>
        <taxon>Eukaryota</taxon>
        <taxon>Metazoa</taxon>
        <taxon>Ecdysozoa</taxon>
        <taxon>Arthropoda</taxon>
        <taxon>Hexapoda</taxon>
        <taxon>Insecta</taxon>
        <taxon>Pterygota</taxon>
        <taxon>Neoptera</taxon>
        <taxon>Polyneoptera</taxon>
        <taxon>Phasmatodea</taxon>
        <taxon>Timematodea</taxon>
        <taxon>Timematoidea</taxon>
        <taxon>Timematidae</taxon>
        <taxon>Timema</taxon>
    </lineage>
</organism>
<dbReference type="InterPro" id="IPR003697">
    <property type="entry name" value="Maf-like"/>
</dbReference>